<dbReference type="Pfam" id="PF10350">
    <property type="entry name" value="DUF2428"/>
    <property type="match status" value="1"/>
</dbReference>
<dbReference type="InterPro" id="IPR056843">
    <property type="entry name" value="THADA-like_TPR"/>
</dbReference>
<evidence type="ECO:0000313" key="7">
    <source>
        <dbReference type="Proteomes" id="UP001059893"/>
    </source>
</evidence>
<keyword evidence="7" id="KW-1185">Reference proteome</keyword>
<evidence type="ECO:0008006" key="8">
    <source>
        <dbReference type="Google" id="ProtNLM"/>
    </source>
</evidence>
<comment type="caution">
    <text evidence="6">The sequence shown here is derived from an EMBL/GenBank/DDBJ whole genome shotgun (WGS) entry which is preliminary data.</text>
</comment>
<dbReference type="Pfam" id="PF26523">
    <property type="entry name" value="Trm732_C"/>
    <property type="match status" value="1"/>
</dbReference>
<protein>
    <recommendedName>
        <fullName evidence="8">DUF2428 domain-containing protein</fullName>
    </recommendedName>
</protein>
<proteinExistence type="inferred from homology"/>
<dbReference type="Pfam" id="PF25150">
    <property type="entry name" value="TPR_Trm732"/>
    <property type="match status" value="1"/>
</dbReference>
<dbReference type="InterPro" id="IPR056842">
    <property type="entry name" value="THADA-like_TPR_C"/>
</dbReference>
<name>A0ABQ8N9A4_PYRGI</name>
<dbReference type="PANTHER" id="PTHR14387">
    <property type="entry name" value="THADA/DEATH RECEPTOR INTERACTING PROTEIN"/>
    <property type="match status" value="1"/>
</dbReference>
<dbReference type="InterPro" id="IPR051954">
    <property type="entry name" value="tRNA_methyltransferase_THADA"/>
</dbReference>
<dbReference type="SUPFAM" id="SSF48371">
    <property type="entry name" value="ARM repeat"/>
    <property type="match status" value="1"/>
</dbReference>
<keyword evidence="2" id="KW-0819">tRNA processing</keyword>
<feature type="domain" description="DUF2428" evidence="3">
    <location>
        <begin position="650"/>
        <end position="891"/>
    </location>
</feature>
<comment type="similarity">
    <text evidence="1">Belongs to the THADA family.</text>
</comment>
<dbReference type="Proteomes" id="UP001059893">
    <property type="component" value="Unassembled WGS sequence"/>
</dbReference>
<sequence length="1553" mass="170887">MAETNQQPDLGDPQVNANSLISWLEEQPESELVAHSQDLYDQLLFGASQPRHSSVLACTKLCGFVQHCTKSRHAVVQAWAFSEPTAMKLFDFYIEWNEKDQHRSMKLVLDLLTVLTGQNPDQETAASIRRHMLISLVSIITRQSTRPLVKSCINSLNHLFVRSVYKLEDIANTYREVEPAVASLSDLELWRRFCSALVSWMYLHYVCSVAGKFIVTVFRALRDLAQAGPESGSLHELTVETWLDWLHEELRANPAILENIKLYIFVPLFKTDRPRSLELLDILNRPPTEKASRSDHNELDMNAILRLAALEVGKKSGLVEDPGSSSLQKSSKYIVLDVKVMESVLSHPSPRIRLLALSLLATSPSSTKPYPAEALSLLKTHLPAYHSDPGAGFRQEALVYTKTMIQRIKGTITAGQKVVAGTASGGEKAGAKNAAAKVAVSQEVIQEHENFSKWYMSFLLGELVPTASYQRHITALRAIVQVLNFGKELCGQSIFLDYSWIRSILDLVVDPFSDVRETAISLLMMAPREDVESLVQTRPDSSMKLVDLVRDFRAQAAAMASRTGRADHGDGSARLQGLLCSWASSLEQQLDILNQTIADIDMKLAVAKRDIALAVVEHPVHGDFASISCAWEVLSKAKYSAEDLERLVSIQRRVVECSKEIWNVVKHILCDDSPEGHLPQEMEEAQGLDTKGLLSYSFRAIHESSNTMRLIIAPLRFSRVKGTLCPPGDIFKQIGNLTFEQLSSLRHRGAFSTVSLTFITCCQLVEDPSVTSPDAPAEETLLFSWYKGTLDCIFAQVSTTRRSAGIPALMTGILAANASRPSFDEVISELGEIAQRPARVAETDGSNLPQVHALNCIKDVFKSSLLSVRAEKYLPTFLQVATNSLRSELWAIRNCGLLLLRSVIDSLLGNADSKALLEAGWDGRTIRISYVKYSTLAGILVSLLQSGQEAQDTESQRRAAESVFPALDIIRRAGPPDSHRAQLYSLVSDYLASHLWHVREIAARTLSSFLVSMDHMKEIISLLERAKTSANRLHGTLLTIKFLVEKENLGSDVIASLSSGIESIADLELYQRCPQVQTVHLDLFCLLLRRSESHIDSQSGNSVSPLANANHPALVLNPAQSTPDASLLRIQCGLEAVQRATQVGNPDQLRDAVLEMCTVDTNAAARMIEAVPDLWKATNHVKVTSQLCHAYIYIAMKNSDQEVRVALLNNIAATLESLVSAHELDLLPASQDLSALWSTIQSCQMNPAIFQACLRASGPMMAALCLHAGQDGASQKLGHQLRCWSTIISKAGHDDNAFDTRESAALAIKSFTAAVGSWCATRQAETYLPLLLALYDTLNDDDEEVRDIGAAAAAPVLGKLLVPTEAAPQLLERVVAIMPTSKEFKNYVAHRLTGNSKIYPSMDEANTSKAFSSTTSPHDELRGALTFDESLFVIEEQNLFIDEVRETQRWIRALEALDVEAAGNDATITNLKTWAVEGIEAMTSQAVQDSDGPLGWTSQPKVFAICCRYLLVAEAITRLSGDEQVRSLLAECLAACRKAGVHGTLLDMATTAV</sequence>
<evidence type="ECO:0000259" key="4">
    <source>
        <dbReference type="Pfam" id="PF25150"/>
    </source>
</evidence>
<evidence type="ECO:0000259" key="3">
    <source>
        <dbReference type="Pfam" id="PF10350"/>
    </source>
</evidence>
<feature type="domain" description="tRNA (32-2'-O)-methyltransferase regulator THADA-like C-terminal TPR repeats region" evidence="5">
    <location>
        <begin position="893"/>
        <end position="1043"/>
    </location>
</feature>
<evidence type="ECO:0000256" key="2">
    <source>
        <dbReference type="ARBA" id="ARBA00022694"/>
    </source>
</evidence>
<dbReference type="InterPro" id="IPR019442">
    <property type="entry name" value="THADA/TRM732_DUF2428"/>
</dbReference>
<dbReference type="EMBL" id="JABSND010000247">
    <property type="protein sequence ID" value="KAI6293396.1"/>
    <property type="molecule type" value="Genomic_DNA"/>
</dbReference>
<evidence type="ECO:0000313" key="6">
    <source>
        <dbReference type="EMBL" id="KAI6293396.1"/>
    </source>
</evidence>
<dbReference type="InterPro" id="IPR016024">
    <property type="entry name" value="ARM-type_fold"/>
</dbReference>
<evidence type="ECO:0000256" key="1">
    <source>
        <dbReference type="ARBA" id="ARBA00010409"/>
    </source>
</evidence>
<feature type="domain" description="tRNA (32-2'-O)-methyltransferase regulator THADA-like TPR repeats region" evidence="4">
    <location>
        <begin position="239"/>
        <end position="487"/>
    </location>
</feature>
<gene>
    <name evidence="6" type="ORF">MCOR33_009184</name>
</gene>
<reference evidence="6" key="1">
    <citation type="submission" date="2021-01" db="EMBL/GenBank/DDBJ databases">
        <title>Deciphering the adaptive evolutionary patterns associated with biogeogrpahic diversity in the finger millet blast pathogen Magnaporthe oryzae in Eastern Africa.</title>
        <authorList>
            <person name="Onyema G."/>
            <person name="Shittu T.A."/>
            <person name="Dodsworth S."/>
            <person name="Devilliers S."/>
            <person name="Muthumeenakshi S."/>
            <person name="Sreenivasaprasad S."/>
        </authorList>
    </citation>
    <scope>NUCLEOTIDE SEQUENCE</scope>
    <source>
        <strain evidence="6">D15/s37</strain>
    </source>
</reference>
<dbReference type="Pfam" id="PF25151">
    <property type="entry name" value="TPR_Trm732_C"/>
    <property type="match status" value="1"/>
</dbReference>
<organism evidence="6 7">
    <name type="scientific">Pyricularia grisea</name>
    <name type="common">Crabgrass-specific blast fungus</name>
    <name type="synonym">Magnaporthe grisea</name>
    <dbReference type="NCBI Taxonomy" id="148305"/>
    <lineage>
        <taxon>Eukaryota</taxon>
        <taxon>Fungi</taxon>
        <taxon>Dikarya</taxon>
        <taxon>Ascomycota</taxon>
        <taxon>Pezizomycotina</taxon>
        <taxon>Sordariomycetes</taxon>
        <taxon>Sordariomycetidae</taxon>
        <taxon>Magnaporthales</taxon>
        <taxon>Pyriculariaceae</taxon>
        <taxon>Pyricularia</taxon>
    </lineage>
</organism>
<accession>A0ABQ8N9A4</accession>
<evidence type="ECO:0000259" key="5">
    <source>
        <dbReference type="Pfam" id="PF25151"/>
    </source>
</evidence>
<dbReference type="PANTHER" id="PTHR14387:SF0">
    <property type="entry name" value="DUF2428 DOMAIN-CONTAINING PROTEIN"/>
    <property type="match status" value="1"/>
</dbReference>